<keyword evidence="3" id="KW-1185">Reference proteome</keyword>
<reference evidence="2 3" key="1">
    <citation type="submission" date="2021-06" db="EMBL/GenBank/DDBJ databases">
        <authorList>
            <person name="Palmer J.M."/>
        </authorList>
    </citation>
    <scope>NUCLEOTIDE SEQUENCE [LARGE SCALE GENOMIC DNA]</scope>
    <source>
        <strain evidence="2 3">GA_2019</strain>
        <tissue evidence="2">Muscle</tissue>
    </source>
</reference>
<evidence type="ECO:0000313" key="2">
    <source>
        <dbReference type="EMBL" id="MEQ2168006.1"/>
    </source>
</evidence>
<dbReference type="InterPro" id="IPR032189">
    <property type="entry name" value="Mlh1_C"/>
</dbReference>
<name>A0ABV0N9D3_9TELE</name>
<accession>A0ABV0N9D3</accession>
<dbReference type="Proteomes" id="UP001476798">
    <property type="component" value="Unassembled WGS sequence"/>
</dbReference>
<proteinExistence type="predicted"/>
<dbReference type="EMBL" id="JAHRIO010030554">
    <property type="protein sequence ID" value="MEQ2168006.1"/>
    <property type="molecule type" value="Genomic_DNA"/>
</dbReference>
<sequence length="171" mass="19839">MFQDADGNSWRWKVEHVLFKAFRTLFSPPKVFSEDGTVLQIANLPDLYKKSRPLAGQNPTFTKTQKHSFNLFPLLQDLSVLVSYAFPRVTAENKVCFRRRMAVGGLRCEFKGFCCDACWPHCWARWAFLLAFIFSRRFTRWLLVISISSILSRAVRSCGWAGRKEKLCIHP</sequence>
<evidence type="ECO:0000259" key="1">
    <source>
        <dbReference type="Pfam" id="PF16413"/>
    </source>
</evidence>
<protein>
    <recommendedName>
        <fullName evidence="1">DNA mismatch repair protein Mlh1 C-terminal domain-containing protein</fullName>
    </recommendedName>
</protein>
<gene>
    <name evidence="2" type="ORF">GOODEAATRI_009912</name>
</gene>
<feature type="domain" description="DNA mismatch repair protein Mlh1 C-terminal" evidence="1">
    <location>
        <begin position="5"/>
        <end position="49"/>
    </location>
</feature>
<comment type="caution">
    <text evidence="2">The sequence shown here is derived from an EMBL/GenBank/DDBJ whole genome shotgun (WGS) entry which is preliminary data.</text>
</comment>
<dbReference type="Pfam" id="PF16413">
    <property type="entry name" value="Mlh1_C"/>
    <property type="match status" value="1"/>
</dbReference>
<organism evidence="2 3">
    <name type="scientific">Goodea atripinnis</name>
    <dbReference type="NCBI Taxonomy" id="208336"/>
    <lineage>
        <taxon>Eukaryota</taxon>
        <taxon>Metazoa</taxon>
        <taxon>Chordata</taxon>
        <taxon>Craniata</taxon>
        <taxon>Vertebrata</taxon>
        <taxon>Euteleostomi</taxon>
        <taxon>Actinopterygii</taxon>
        <taxon>Neopterygii</taxon>
        <taxon>Teleostei</taxon>
        <taxon>Neoteleostei</taxon>
        <taxon>Acanthomorphata</taxon>
        <taxon>Ovalentaria</taxon>
        <taxon>Atherinomorphae</taxon>
        <taxon>Cyprinodontiformes</taxon>
        <taxon>Goodeidae</taxon>
        <taxon>Goodea</taxon>
    </lineage>
</organism>
<evidence type="ECO:0000313" key="3">
    <source>
        <dbReference type="Proteomes" id="UP001476798"/>
    </source>
</evidence>